<gene>
    <name evidence="2" type="ORF">An01g01120</name>
</gene>
<dbReference type="AlphaFoldDB" id="A0AAJ8E112"/>
<sequence>MSVRKREMQVSDVKPTSRPFSSQHSSRRNSFPPISADPFNDPTKDRIIKLESPIRSQEKVTLVIFPEKKGRQTNIFCSIYFIPVLNGMLVERAPTLCTLECDISQIRLLLLNQFAMDAIQQFLYVFPEPAPHKGTEPVEELCLGLPRTGIESLSVGLQKLGLDTYHGWDLVFEPHGRKLQCCHELVKRNHHAPELLVAYPGAKVILNGRRDVSQIVRLARYALVLRALISIVSIAYTCPVTSPTGMYPNVEPQNFEDWDQGNFQGCGNCAGVEPEHPSVDLCIIVFYFSTYLAFVGDIAITTIPYGPGPFGALLLSHPSEFTAESIFELDHPKSCHLCRLSPAMPTPEDIDQWLEETFIVHPEAEYNVTSAEKLALSLPPSPFFKLHWVPASRELIFRTPHWRTDGAGLMMLQDAFLTLLSSPAEEINFDGSEISRLPPTMNELFCSGFEATEETKKAFDGEWQAVFDPSLKPLSWVKHALPGTIPGSTVRLSHKFSKDETKQLITEIKKRGITVTNGMASAFMVTAANHATPADGRFILLNPFNVRRYLPAPWNGTAGAGATYHTGRLQSFNLEDGKDYESACRAVTEFYNRGIKDAFSFMPLLIQAATSLVDTPAEVANSGNGSASVDLSQLGLVDDLLQTRYEGPRYTLEIEDWWTGVEFVTKKLQGYTWTRDVNVKAVYIALDSLFNFAMQISYMLEAQARPGRGESSHMTKAVSCDPLLRTSLEFKAERYILTLRK</sequence>
<dbReference type="InterPro" id="IPR023213">
    <property type="entry name" value="CAT-like_dom_sf"/>
</dbReference>
<feature type="region of interest" description="Disordered" evidence="1">
    <location>
        <begin position="1"/>
        <end position="42"/>
    </location>
</feature>
<dbReference type="Gene3D" id="3.30.559.10">
    <property type="entry name" value="Chloramphenicol acetyltransferase-like domain"/>
    <property type="match status" value="1"/>
</dbReference>
<proteinExistence type="predicted"/>
<dbReference type="Gene3D" id="3.40.50.300">
    <property type="entry name" value="P-loop containing nucleotide triphosphate hydrolases"/>
    <property type="match status" value="1"/>
</dbReference>
<dbReference type="RefSeq" id="XP_059603052.1">
    <property type="nucleotide sequence ID" value="XM_059743691.1"/>
</dbReference>
<dbReference type="InterPro" id="IPR027417">
    <property type="entry name" value="P-loop_NTPase"/>
</dbReference>
<evidence type="ECO:0000256" key="1">
    <source>
        <dbReference type="SAM" id="MobiDB-lite"/>
    </source>
</evidence>
<evidence type="ECO:0000313" key="2">
    <source>
        <dbReference type="RefSeq" id="XP_059603052.1"/>
    </source>
</evidence>
<dbReference type="Pfam" id="PF17784">
    <property type="entry name" value="Sulfotransfer_4"/>
    <property type="match status" value="1"/>
</dbReference>
<dbReference type="Gene3D" id="3.30.559.30">
    <property type="entry name" value="Nonribosomal peptide synthetase, condensation domain"/>
    <property type="match status" value="1"/>
</dbReference>
<dbReference type="SUPFAM" id="SSF52777">
    <property type="entry name" value="CoA-dependent acyltransferases"/>
    <property type="match status" value="1"/>
</dbReference>
<protein>
    <submittedName>
        <fullName evidence="2">Uncharacterized protein</fullName>
    </submittedName>
</protein>
<dbReference type="PANTHER" id="PTHR42034:SF1">
    <property type="entry name" value="CONDENSATION DOMAIN-CONTAINING PROTEIN"/>
    <property type="match status" value="1"/>
</dbReference>
<dbReference type="VEuPathDB" id="FungiDB:An01g01120"/>
<dbReference type="KEGG" id="ang:An01g01120"/>
<organism evidence="2">
    <name type="scientific">Aspergillus niger</name>
    <dbReference type="NCBI Taxonomy" id="5061"/>
    <lineage>
        <taxon>Eukaryota</taxon>
        <taxon>Fungi</taxon>
        <taxon>Dikarya</taxon>
        <taxon>Ascomycota</taxon>
        <taxon>Pezizomycotina</taxon>
        <taxon>Eurotiomycetes</taxon>
        <taxon>Eurotiomycetidae</taxon>
        <taxon>Eurotiales</taxon>
        <taxon>Aspergillaceae</taxon>
        <taxon>Aspergillus</taxon>
        <taxon>Aspergillus subgen. Circumdati</taxon>
    </lineage>
</organism>
<dbReference type="PANTHER" id="PTHR42034">
    <property type="entry name" value="CHROMOSOME 7, WHOLE GENOME SHOTGUN SEQUENCE-RELATED"/>
    <property type="match status" value="1"/>
</dbReference>
<accession>A0AAJ8E112</accession>
<dbReference type="GeneID" id="84589832"/>
<reference evidence="2" key="1">
    <citation type="submission" date="2025-02" db="EMBL/GenBank/DDBJ databases">
        <authorList>
            <consortium name="NCBI Genome Project"/>
        </authorList>
    </citation>
    <scope>NUCLEOTIDE SEQUENCE</scope>
</reference>
<name>A0AAJ8E112_ASPNG</name>
<reference evidence="2" key="2">
    <citation type="submission" date="2025-08" db="UniProtKB">
        <authorList>
            <consortium name="RefSeq"/>
        </authorList>
    </citation>
    <scope>IDENTIFICATION</scope>
</reference>
<dbReference type="InterPro" id="IPR040632">
    <property type="entry name" value="Sulfotransfer_4"/>
</dbReference>